<reference evidence="1 2" key="1">
    <citation type="submission" date="2019-11" db="EMBL/GenBank/DDBJ databases">
        <title>Draft genome sequence of Blautia luti DSM 14534T, isolated from human stool.</title>
        <authorList>
            <person name="Ortiz R."/>
            <person name="Melis-Arcos F."/>
            <person name="Covarrubias P."/>
            <person name="Cardenas J.P."/>
            <person name="Perez-Donoso J."/>
            <person name="Almonacid D."/>
        </authorList>
    </citation>
    <scope>NUCLEOTIDE SEQUENCE [LARGE SCALE GENOMIC DNA]</scope>
    <source>
        <strain evidence="1 2">DSM 14534</strain>
    </source>
</reference>
<name>A0A844GH67_9FIRM</name>
<dbReference type="AlphaFoldDB" id="A0A844GH67"/>
<evidence type="ECO:0000313" key="2">
    <source>
        <dbReference type="Proteomes" id="UP000437824"/>
    </source>
</evidence>
<dbReference type="InterPro" id="IPR037481">
    <property type="entry name" value="LacX"/>
</dbReference>
<accession>A0A844GH67</accession>
<dbReference type="Gene3D" id="2.70.98.10">
    <property type="match status" value="1"/>
</dbReference>
<organism evidence="1 2">
    <name type="scientific">Blautia luti DSM 14534 = JCM 17040</name>
    <dbReference type="NCBI Taxonomy" id="649762"/>
    <lineage>
        <taxon>Bacteria</taxon>
        <taxon>Bacillati</taxon>
        <taxon>Bacillota</taxon>
        <taxon>Clostridia</taxon>
        <taxon>Lachnospirales</taxon>
        <taxon>Lachnospiraceae</taxon>
        <taxon>Blautia</taxon>
    </lineage>
</organism>
<dbReference type="GO" id="GO:0016853">
    <property type="term" value="F:isomerase activity"/>
    <property type="evidence" value="ECO:0007669"/>
    <property type="project" value="InterPro"/>
</dbReference>
<dbReference type="InterPro" id="IPR008183">
    <property type="entry name" value="Aldose_1/G6P_1-epimerase"/>
</dbReference>
<dbReference type="EMBL" id="WMBC01000002">
    <property type="protein sequence ID" value="MTD60529.1"/>
    <property type="molecule type" value="Genomic_DNA"/>
</dbReference>
<dbReference type="CDD" id="cd09024">
    <property type="entry name" value="Aldose_epim_lacX"/>
    <property type="match status" value="1"/>
</dbReference>
<dbReference type="SUPFAM" id="SSF74650">
    <property type="entry name" value="Galactose mutarotase-like"/>
    <property type="match status" value="1"/>
</dbReference>
<sequence length="292" mass="33291">MLHTIENDYLKVSVDDHGAELCSIFDKIHNREVIWQADPAYWKRHAPVLFPNVGRHFEDHYRIDGTEYPSKQHGFARDSEFTCVDMTADSITHKLKSSDATKENYPYDFELKIKHVLEKNQVSVCWEVVNHSDETMYFTIGGHPAFNVPANGNNDKKEDYLLTFNGEKSLTYLLLDPASGTALPDQTKTLELTDGTCHIDAHMFDNDALIFDNQIEKAGIAFPDGTPYLELTCHRFPNFGIWSVPGSSFVCLEPWMGRCDDCGFKNDLSEKSNINALNTDEIFNASYEIKIY</sequence>
<proteinExistence type="predicted"/>
<gene>
    <name evidence="1" type="ORF">GKZ57_04460</name>
</gene>
<dbReference type="GO" id="GO:0005975">
    <property type="term" value="P:carbohydrate metabolic process"/>
    <property type="evidence" value="ECO:0007669"/>
    <property type="project" value="InterPro"/>
</dbReference>
<dbReference type="Proteomes" id="UP000437824">
    <property type="component" value="Unassembled WGS sequence"/>
</dbReference>
<dbReference type="Pfam" id="PF01263">
    <property type="entry name" value="Aldose_epim"/>
    <property type="match status" value="1"/>
</dbReference>
<dbReference type="InterPro" id="IPR014718">
    <property type="entry name" value="GH-type_carb-bd"/>
</dbReference>
<protein>
    <submittedName>
        <fullName evidence="1">Aldose 1-epimerase family protein</fullName>
    </submittedName>
</protein>
<comment type="caution">
    <text evidence="1">The sequence shown here is derived from an EMBL/GenBank/DDBJ whole genome shotgun (WGS) entry which is preliminary data.</text>
</comment>
<dbReference type="RefSeq" id="WP_118508777.1">
    <property type="nucleotide sequence ID" value="NZ_WMBC01000002.1"/>
</dbReference>
<dbReference type="GO" id="GO:0030246">
    <property type="term" value="F:carbohydrate binding"/>
    <property type="evidence" value="ECO:0007669"/>
    <property type="project" value="InterPro"/>
</dbReference>
<dbReference type="InterPro" id="IPR011013">
    <property type="entry name" value="Gal_mutarotase_sf_dom"/>
</dbReference>
<evidence type="ECO:0000313" key="1">
    <source>
        <dbReference type="EMBL" id="MTD60529.1"/>
    </source>
</evidence>